<reference evidence="1" key="1">
    <citation type="submission" date="2018-11" db="EMBL/GenBank/DDBJ databases">
        <authorList>
            <person name="Alioto T."/>
            <person name="Alioto T."/>
        </authorList>
    </citation>
    <scope>NUCLEOTIDE SEQUENCE</scope>
</reference>
<dbReference type="Proteomes" id="UP000596742">
    <property type="component" value="Unassembled WGS sequence"/>
</dbReference>
<accession>A0A8B6F8X5</accession>
<dbReference type="NCBIfam" id="TIGR04474">
    <property type="entry name" value="tcm_partner"/>
    <property type="match status" value="1"/>
</dbReference>
<evidence type="ECO:0000313" key="1">
    <source>
        <dbReference type="EMBL" id="VDI45297.1"/>
    </source>
</evidence>
<organism evidence="1 2">
    <name type="scientific">Mytilus galloprovincialis</name>
    <name type="common">Mediterranean mussel</name>
    <dbReference type="NCBI Taxonomy" id="29158"/>
    <lineage>
        <taxon>Eukaryota</taxon>
        <taxon>Metazoa</taxon>
        <taxon>Spiralia</taxon>
        <taxon>Lophotrochozoa</taxon>
        <taxon>Mollusca</taxon>
        <taxon>Bivalvia</taxon>
        <taxon>Autobranchia</taxon>
        <taxon>Pteriomorphia</taxon>
        <taxon>Mytilida</taxon>
        <taxon>Mytiloidea</taxon>
        <taxon>Mytilidae</taxon>
        <taxon>Mytilinae</taxon>
        <taxon>Mytilus</taxon>
    </lineage>
</organism>
<evidence type="ECO:0008006" key="3">
    <source>
        <dbReference type="Google" id="ProtNLM"/>
    </source>
</evidence>
<sequence length="429" mass="49106">MVLWSSIINVPDLAVDFFENDTPHGYAKRFMWMRHLQAFVGKTQSCQLNTIIYDGFAGAGVYSNAWDEDIAKYGSPLIAIRVSIEHFITKGKLINRFNARASIEVGPNDGVADYRMTNYSIRVYLVEGNISNFNKLVKNVGIIFDLYAIKFIRKKRSTDCVEIFSADDSISISCRVSHEKFENVDPPHIFSSDRLVAFIDPFGYKHIPMSHVSKFVGLRKEIYINYMSQFVNRFFNVDEEGVQKLFGMAKADIESRLLPYTSDRLDNGMALYKDILKEHCGTEAFALSFEMRNIYNTRLYHMIFISCHEKGLEVMKEAMNAGTQNPTCFALSDFLISKKGQKMNLRNGQKDEDVAPVIFERFKSNQSVSIKTVRNFVIHDTIFVWRKGTLKNLCVNNKITNVLSAAGQHPQRRGTFPDHTEWFLTFAAS</sequence>
<dbReference type="EMBL" id="UYJE01006360">
    <property type="protein sequence ID" value="VDI45297.1"/>
    <property type="molecule type" value="Genomic_DNA"/>
</dbReference>
<dbReference type="AlphaFoldDB" id="A0A8B6F8X5"/>
<gene>
    <name evidence="1" type="ORF">MGAL_10B090223</name>
</gene>
<dbReference type="OrthoDB" id="6161140at2759"/>
<evidence type="ECO:0000313" key="2">
    <source>
        <dbReference type="Proteomes" id="UP000596742"/>
    </source>
</evidence>
<keyword evidence="2" id="KW-1185">Reference proteome</keyword>
<dbReference type="InterPro" id="IPR031009">
    <property type="entry name" value="Tcm_partner"/>
</dbReference>
<comment type="caution">
    <text evidence="1">The sequence shown here is derived from an EMBL/GenBank/DDBJ whole genome shotgun (WGS) entry which is preliminary data.</text>
</comment>
<proteinExistence type="predicted"/>
<name>A0A8B6F8X5_MYTGA</name>
<protein>
    <recommendedName>
        <fullName evidence="3">Three-Cys-motif partner protein TcmP</fullName>
    </recommendedName>
</protein>